<dbReference type="AlphaFoldDB" id="A0A545AMY2"/>
<dbReference type="Proteomes" id="UP000317982">
    <property type="component" value="Unassembled WGS sequence"/>
</dbReference>
<dbReference type="OrthoDB" id="3387554at2"/>
<dbReference type="EMBL" id="VIRS01000017">
    <property type="protein sequence ID" value="TQS42697.1"/>
    <property type="molecule type" value="Genomic_DNA"/>
</dbReference>
<dbReference type="RefSeq" id="WP_142707004.1">
    <property type="nucleotide sequence ID" value="NZ_VIRS01000017.1"/>
</dbReference>
<keyword evidence="1" id="KW-0472">Membrane</keyword>
<gene>
    <name evidence="2" type="ORF">FL583_23730</name>
</gene>
<evidence type="ECO:0000313" key="3">
    <source>
        <dbReference type="Proteomes" id="UP000317982"/>
    </source>
</evidence>
<protein>
    <recommendedName>
        <fullName evidence="4">CU044_5270 family protein</fullName>
    </recommendedName>
</protein>
<name>A0A545AMY2_9ACTN</name>
<dbReference type="InParanoid" id="A0A545AMY2"/>
<keyword evidence="1" id="KW-1133">Transmembrane helix</keyword>
<comment type="caution">
    <text evidence="2">The sequence shown here is derived from an EMBL/GenBank/DDBJ whole genome shotgun (WGS) entry which is preliminary data.</text>
</comment>
<keyword evidence="3" id="KW-1185">Reference proteome</keyword>
<evidence type="ECO:0008006" key="4">
    <source>
        <dbReference type="Google" id="ProtNLM"/>
    </source>
</evidence>
<accession>A0A545AMY2</accession>
<proteinExistence type="predicted"/>
<sequence>MIDCPLPDADQRRAALLAEITRTEPVARRRRFLVPALAAGAVAATVAIAALAGAGLRSDPPAPVADAKPIQDLRARLDVVDRTVKPRELGFNPSDFVYVQTRTTPGTDPAGTTEIWVNEGGGSRGAILDAKGLRTTDPLLTQWKAGAPQNVVSAVKYPTYTYMSGAQGLRGNGDEALYAELRRTASGNDAIFAKVRLMLRNGGLASPAVRTWLYRAALRVPGVTVRTGVSDAVGRPGTALTLGRQVILIDPDDGSLLAESDGASGGPPGPAIVSTALVPYAGVPPAK</sequence>
<feature type="transmembrane region" description="Helical" evidence="1">
    <location>
        <begin position="32"/>
        <end position="56"/>
    </location>
</feature>
<keyword evidence="1" id="KW-0812">Transmembrane</keyword>
<reference evidence="2 3" key="1">
    <citation type="submission" date="2019-07" db="EMBL/GenBank/DDBJ databases">
        <title>Cryptosporangium phraense sp. nov., isolated from plant litter.</title>
        <authorList>
            <person name="Suriyachadkun C."/>
        </authorList>
    </citation>
    <scope>NUCLEOTIDE SEQUENCE [LARGE SCALE GENOMIC DNA]</scope>
    <source>
        <strain evidence="2 3">A-T 5661</strain>
    </source>
</reference>
<evidence type="ECO:0000313" key="2">
    <source>
        <dbReference type="EMBL" id="TQS42697.1"/>
    </source>
</evidence>
<evidence type="ECO:0000256" key="1">
    <source>
        <dbReference type="SAM" id="Phobius"/>
    </source>
</evidence>
<organism evidence="2 3">
    <name type="scientific">Cryptosporangium phraense</name>
    <dbReference type="NCBI Taxonomy" id="2593070"/>
    <lineage>
        <taxon>Bacteria</taxon>
        <taxon>Bacillati</taxon>
        <taxon>Actinomycetota</taxon>
        <taxon>Actinomycetes</taxon>
        <taxon>Cryptosporangiales</taxon>
        <taxon>Cryptosporangiaceae</taxon>
        <taxon>Cryptosporangium</taxon>
    </lineage>
</organism>